<sequence length="619" mass="69804">MIYRVSQYDINTTQFTFSDSGKTVPVEPKVFDVIVYLLNHRNTVISRDELFAQIWANREVTDTTLSNHIKSARKLFGDSGELQSVIKTIRGRGYQFVADVEELAQPQLNEIPVKNQRNIRRLTTLFISIVLFIGFWLWWTNETSVSNEDKRRLVLVLPFAVSSVEHEKWQAFADQMTREVIRKLNHVPDLRVIPASSAFIFREDPSYSHIRNKLPDVSYVLNAVINHSGSGSGYIRISADMVGLQSEKLIWSRDFETNVNESNYFTIQNNIANTVTESLEIVLGEGEKALLSALPTENLAAYELYVKGQEQLNLLNHASLLRSIELFDQAITLDPTFILALVAKANAYRIIMAYFEKPADVLPKVITSVNAVLTQDPQSAEALSALGLAYVLAWRWEDAWKILNRAKTANPDLALTELGFALYFASMGDKKSVNRALQKATMLDPLNVEIADWGHWALAMVGDLEFAREWAKKQIRLHPQVGMVFSGASVSSALDGDYTGAIEIAEKGIKLDPESPYAYLALAQAYGYAGKKERIPSLLQKAESLNKYMCPYESAVNYIILDDFERAFSLLNEAVSSRSNCLVFTRVDKRLEPIKNDLRYDALLTRIGLDDNSLAKHLK</sequence>
<keyword evidence="1" id="KW-0677">Repeat</keyword>
<dbReference type="InterPro" id="IPR036388">
    <property type="entry name" value="WH-like_DNA-bd_sf"/>
</dbReference>
<keyword evidence="8" id="KW-1185">Reference proteome</keyword>
<keyword evidence="5" id="KW-0812">Transmembrane</keyword>
<gene>
    <name evidence="7" type="ORF">RM544_01260</name>
</gene>
<dbReference type="InterPro" id="IPR050498">
    <property type="entry name" value="Ycf3"/>
</dbReference>
<dbReference type="AlphaFoldDB" id="A0AAW8QWJ2"/>
<evidence type="ECO:0000256" key="2">
    <source>
        <dbReference type="ARBA" id="ARBA00022803"/>
    </source>
</evidence>
<dbReference type="Proteomes" id="UP001249020">
    <property type="component" value="Unassembled WGS sequence"/>
</dbReference>
<proteinExistence type="predicted"/>
<feature type="domain" description="OmpR/PhoB-type" evidence="6">
    <location>
        <begin position="1"/>
        <end position="98"/>
    </location>
</feature>
<evidence type="ECO:0000256" key="3">
    <source>
        <dbReference type="ARBA" id="ARBA00023125"/>
    </source>
</evidence>
<dbReference type="PANTHER" id="PTHR44858:SF1">
    <property type="entry name" value="UDP-N-ACETYLGLUCOSAMINE--PEPTIDE N-ACETYLGLUCOSAMINYLTRANSFERASE SPINDLY-RELATED"/>
    <property type="match status" value="1"/>
</dbReference>
<dbReference type="Pfam" id="PF00486">
    <property type="entry name" value="Trans_reg_C"/>
    <property type="match status" value="1"/>
</dbReference>
<evidence type="ECO:0000259" key="6">
    <source>
        <dbReference type="PROSITE" id="PS51755"/>
    </source>
</evidence>
<dbReference type="SUPFAM" id="SSF48452">
    <property type="entry name" value="TPR-like"/>
    <property type="match status" value="1"/>
</dbReference>
<dbReference type="RefSeq" id="WP_311359967.1">
    <property type="nucleotide sequence ID" value="NZ_JAVRIE010000001.1"/>
</dbReference>
<dbReference type="SUPFAM" id="SSF46894">
    <property type="entry name" value="C-terminal effector domain of the bipartite response regulators"/>
    <property type="match status" value="1"/>
</dbReference>
<comment type="caution">
    <text evidence="7">The sequence shown here is derived from an EMBL/GenBank/DDBJ whole genome shotgun (WGS) entry which is preliminary data.</text>
</comment>
<dbReference type="PROSITE" id="PS51755">
    <property type="entry name" value="OMPR_PHOB"/>
    <property type="match status" value="1"/>
</dbReference>
<evidence type="ECO:0000256" key="5">
    <source>
        <dbReference type="SAM" id="Phobius"/>
    </source>
</evidence>
<evidence type="ECO:0000256" key="4">
    <source>
        <dbReference type="PROSITE-ProRule" id="PRU01091"/>
    </source>
</evidence>
<keyword evidence="5" id="KW-0472">Membrane</keyword>
<dbReference type="Gene3D" id="1.10.10.10">
    <property type="entry name" value="Winged helix-like DNA-binding domain superfamily/Winged helix DNA-binding domain"/>
    <property type="match status" value="1"/>
</dbReference>
<dbReference type="SMART" id="SM00862">
    <property type="entry name" value="Trans_reg_C"/>
    <property type="match status" value="1"/>
</dbReference>
<dbReference type="Gene3D" id="1.25.40.10">
    <property type="entry name" value="Tetratricopeptide repeat domain"/>
    <property type="match status" value="1"/>
</dbReference>
<keyword evidence="5" id="KW-1133">Transmembrane helix</keyword>
<dbReference type="CDD" id="cd00383">
    <property type="entry name" value="trans_reg_C"/>
    <property type="match status" value="1"/>
</dbReference>
<evidence type="ECO:0000256" key="1">
    <source>
        <dbReference type="ARBA" id="ARBA00022737"/>
    </source>
</evidence>
<dbReference type="InterPro" id="IPR011990">
    <property type="entry name" value="TPR-like_helical_dom_sf"/>
</dbReference>
<protein>
    <submittedName>
        <fullName evidence="7">Winged helix-turn-helix domain-containing protein</fullName>
    </submittedName>
</protein>
<dbReference type="GO" id="GO:0006355">
    <property type="term" value="P:regulation of DNA-templated transcription"/>
    <property type="evidence" value="ECO:0007669"/>
    <property type="project" value="InterPro"/>
</dbReference>
<evidence type="ECO:0000313" key="7">
    <source>
        <dbReference type="EMBL" id="MDT0581154.1"/>
    </source>
</evidence>
<dbReference type="GO" id="GO:0003677">
    <property type="term" value="F:DNA binding"/>
    <property type="evidence" value="ECO:0007669"/>
    <property type="project" value="UniProtKB-UniRule"/>
</dbReference>
<feature type="DNA-binding region" description="OmpR/PhoB-type" evidence="4">
    <location>
        <begin position="1"/>
        <end position="98"/>
    </location>
</feature>
<dbReference type="GO" id="GO:0000160">
    <property type="term" value="P:phosphorelay signal transduction system"/>
    <property type="evidence" value="ECO:0007669"/>
    <property type="project" value="InterPro"/>
</dbReference>
<organism evidence="7 8">
    <name type="scientific">Brumicola blandensis</name>
    <dbReference type="NCBI Taxonomy" id="3075611"/>
    <lineage>
        <taxon>Bacteria</taxon>
        <taxon>Pseudomonadati</taxon>
        <taxon>Pseudomonadota</taxon>
        <taxon>Gammaproteobacteria</taxon>
        <taxon>Alteromonadales</taxon>
        <taxon>Alteromonadaceae</taxon>
        <taxon>Brumicola</taxon>
    </lineage>
</organism>
<name>A0AAW8QWJ2_9ALTE</name>
<keyword evidence="3 4" id="KW-0238">DNA-binding</keyword>
<dbReference type="InterPro" id="IPR016032">
    <property type="entry name" value="Sig_transdc_resp-reg_C-effctor"/>
</dbReference>
<reference evidence="7 8" key="1">
    <citation type="submission" date="2023-09" db="EMBL/GenBank/DDBJ databases">
        <authorList>
            <person name="Rey-Velasco X."/>
        </authorList>
    </citation>
    <scope>NUCLEOTIDE SEQUENCE [LARGE SCALE GENOMIC DNA]</scope>
    <source>
        <strain evidence="7 8">W409</strain>
    </source>
</reference>
<dbReference type="EMBL" id="JAVRIE010000001">
    <property type="protein sequence ID" value="MDT0581154.1"/>
    <property type="molecule type" value="Genomic_DNA"/>
</dbReference>
<keyword evidence="2" id="KW-0802">TPR repeat</keyword>
<evidence type="ECO:0000313" key="8">
    <source>
        <dbReference type="Proteomes" id="UP001249020"/>
    </source>
</evidence>
<dbReference type="PANTHER" id="PTHR44858">
    <property type="entry name" value="TETRATRICOPEPTIDE REPEAT PROTEIN 6"/>
    <property type="match status" value="1"/>
</dbReference>
<dbReference type="InterPro" id="IPR001867">
    <property type="entry name" value="OmpR/PhoB-type_DNA-bd"/>
</dbReference>
<feature type="transmembrane region" description="Helical" evidence="5">
    <location>
        <begin position="122"/>
        <end position="139"/>
    </location>
</feature>
<accession>A0AAW8QWJ2</accession>